<accession>A0ABS2R809</accession>
<keyword evidence="2" id="KW-1185">Reference proteome</keyword>
<dbReference type="PANTHER" id="PTHR48100">
    <property type="entry name" value="BROAD-SPECIFICITY PHOSPHATASE YOR283W-RELATED"/>
    <property type="match status" value="1"/>
</dbReference>
<name>A0ABS2R809_9BACI</name>
<dbReference type="CDD" id="cd07067">
    <property type="entry name" value="HP_PGM_like"/>
    <property type="match status" value="1"/>
</dbReference>
<sequence>MDDRLVITLLRHGMTDENERSAYIGWTDSPLNKKGREMVRALSSHVISPGVIFSSSAARCLETAGILFPRQTVMALTELKEMHFGDWEGKTYEDLRQLKTYQAWLDAPFSKGPDSGESFDQFAARVQTGWDFIKAHIEAVQVNSAAVITHGGVIRFLLSKVAPESKAFFEWHVPLASGYELVWTKEGFRRGDICISLQEVPLMERPSG</sequence>
<dbReference type="InterPro" id="IPR050275">
    <property type="entry name" value="PGM_Phosphatase"/>
</dbReference>
<dbReference type="InterPro" id="IPR029033">
    <property type="entry name" value="His_PPase_superfam"/>
</dbReference>
<reference evidence="1 2" key="1">
    <citation type="submission" date="2021-01" db="EMBL/GenBank/DDBJ databases">
        <title>Genomic Encyclopedia of Type Strains, Phase IV (KMG-IV): sequencing the most valuable type-strain genomes for metagenomic binning, comparative biology and taxonomic classification.</title>
        <authorList>
            <person name="Goeker M."/>
        </authorList>
    </citation>
    <scope>NUCLEOTIDE SEQUENCE [LARGE SCALE GENOMIC DNA]</scope>
    <source>
        <strain evidence="1 2">DSM 105453</strain>
    </source>
</reference>
<dbReference type="InterPro" id="IPR013078">
    <property type="entry name" value="His_Pase_superF_clade-1"/>
</dbReference>
<dbReference type="PANTHER" id="PTHR48100:SF59">
    <property type="entry name" value="ADENOSYLCOBALAMIN_ALPHA-RIBAZOLE PHOSPHATASE"/>
    <property type="match status" value="1"/>
</dbReference>
<evidence type="ECO:0000313" key="2">
    <source>
        <dbReference type="Proteomes" id="UP000823485"/>
    </source>
</evidence>
<dbReference type="GO" id="GO:0043755">
    <property type="term" value="F:alpha-ribazole phosphatase activity"/>
    <property type="evidence" value="ECO:0007669"/>
    <property type="project" value="UniProtKB-EC"/>
</dbReference>
<dbReference type="SUPFAM" id="SSF53254">
    <property type="entry name" value="Phosphoglycerate mutase-like"/>
    <property type="match status" value="1"/>
</dbReference>
<dbReference type="EMBL" id="JAFBFH010000018">
    <property type="protein sequence ID" value="MBM7715797.1"/>
    <property type="molecule type" value="Genomic_DNA"/>
</dbReference>
<protein>
    <submittedName>
        <fullName evidence="1">Alpha-ribazole phosphatase</fullName>
        <ecNumber evidence="1">3.1.3.73</ecNumber>
    </submittedName>
</protein>
<dbReference type="Pfam" id="PF00300">
    <property type="entry name" value="His_Phos_1"/>
    <property type="match status" value="1"/>
</dbReference>
<keyword evidence="1" id="KW-0378">Hydrolase</keyword>
<dbReference type="Proteomes" id="UP000823485">
    <property type="component" value="Unassembled WGS sequence"/>
</dbReference>
<dbReference type="RefSeq" id="WP_077111446.1">
    <property type="nucleotide sequence ID" value="NZ_JAFBFH010000018.1"/>
</dbReference>
<gene>
    <name evidence="1" type="ORF">JOC94_002786</name>
</gene>
<proteinExistence type="predicted"/>
<organism evidence="1 2">
    <name type="scientific">Siminovitchia thermophila</name>
    <dbReference type="NCBI Taxonomy" id="1245522"/>
    <lineage>
        <taxon>Bacteria</taxon>
        <taxon>Bacillati</taxon>
        <taxon>Bacillota</taxon>
        <taxon>Bacilli</taxon>
        <taxon>Bacillales</taxon>
        <taxon>Bacillaceae</taxon>
        <taxon>Siminovitchia</taxon>
    </lineage>
</organism>
<dbReference type="Gene3D" id="3.40.50.1240">
    <property type="entry name" value="Phosphoglycerate mutase-like"/>
    <property type="match status" value="1"/>
</dbReference>
<comment type="caution">
    <text evidence="1">The sequence shown here is derived from an EMBL/GenBank/DDBJ whole genome shotgun (WGS) entry which is preliminary data.</text>
</comment>
<dbReference type="SMART" id="SM00855">
    <property type="entry name" value="PGAM"/>
    <property type="match status" value="1"/>
</dbReference>
<evidence type="ECO:0000313" key="1">
    <source>
        <dbReference type="EMBL" id="MBM7715797.1"/>
    </source>
</evidence>
<dbReference type="EC" id="3.1.3.73" evidence="1"/>